<name>A0AAX4NED1_9ARCH</name>
<dbReference type="Proteomes" id="UP001451606">
    <property type="component" value="Chromosome"/>
</dbReference>
<reference evidence="1 2" key="1">
    <citation type="submission" date="2023-09" db="EMBL/GenBank/DDBJ databases">
        <authorList>
            <person name="Golyshina O.V."/>
            <person name="Lunev E.A."/>
            <person name="Bargiela R."/>
            <person name="Gaines M.C."/>
            <person name="Daum B."/>
            <person name="Bale N.J."/>
            <person name="Koenen M."/>
            <person name="Sinninghe Damst J.S."/>
            <person name="Yakimov M."/>
            <person name="Golyshin P.N."/>
        </authorList>
    </citation>
    <scope>NUCLEOTIDE SEQUENCE [LARGE SCALE GENOMIC DNA]</scope>
    <source>
        <strain evidence="1 2">M1</strain>
    </source>
</reference>
<sequence>MKIEVGQRFDFEVDREDVELIEEGSIIATWYHMGNPIYVELSVNKTLMGEIRRVFRDNNKKNILVSIFRISQKKYIITPTVVLVNRQMGGINQIK</sequence>
<protein>
    <submittedName>
        <fullName evidence="1">Uncharacterized protein</fullName>
    </submittedName>
</protein>
<keyword evidence="2" id="KW-1185">Reference proteome</keyword>
<dbReference type="AlphaFoldDB" id="A0AAX4NED1"/>
<gene>
    <name evidence="1" type="ORF">OXIME_000333</name>
</gene>
<proteinExistence type="predicted"/>
<dbReference type="EMBL" id="CP133772">
    <property type="protein sequence ID" value="WYX99789.1"/>
    <property type="molecule type" value="Genomic_DNA"/>
</dbReference>
<dbReference type="KEGG" id="omr:OXIME_000333"/>
<dbReference type="RefSeq" id="WP_393971751.1">
    <property type="nucleotide sequence ID" value="NZ_CP133772.1"/>
</dbReference>
<accession>A0AAX4NED1</accession>
<dbReference type="GeneID" id="95967057"/>
<evidence type="ECO:0000313" key="1">
    <source>
        <dbReference type="EMBL" id="WYX99789.1"/>
    </source>
</evidence>
<evidence type="ECO:0000313" key="2">
    <source>
        <dbReference type="Proteomes" id="UP001451606"/>
    </source>
</evidence>
<organism evidence="1 2">
    <name type="scientific">Oxyplasma meridianum</name>
    <dbReference type="NCBI Taxonomy" id="3073602"/>
    <lineage>
        <taxon>Archaea</taxon>
        <taxon>Methanobacteriati</taxon>
        <taxon>Thermoplasmatota</taxon>
        <taxon>Thermoplasmata</taxon>
        <taxon>Thermoplasmatales</taxon>
        <taxon>Thermoplasmataceae</taxon>
        <taxon>Oxyplasma</taxon>
    </lineage>
</organism>